<evidence type="ECO:0000256" key="1">
    <source>
        <dbReference type="SAM" id="Phobius"/>
    </source>
</evidence>
<reference evidence="3" key="1">
    <citation type="journal article" date="2019" name="Int. J. Syst. Evol. Microbiol.">
        <title>The Global Catalogue of Microorganisms (GCM) 10K type strain sequencing project: providing services to taxonomists for standard genome sequencing and annotation.</title>
        <authorList>
            <consortium name="The Broad Institute Genomics Platform"/>
            <consortium name="The Broad Institute Genome Sequencing Center for Infectious Disease"/>
            <person name="Wu L."/>
            <person name="Ma J."/>
        </authorList>
    </citation>
    <scope>NUCLEOTIDE SEQUENCE [LARGE SCALE GENOMIC DNA]</scope>
    <source>
        <strain evidence="3">CGMCC 4.7173</strain>
    </source>
</reference>
<dbReference type="EMBL" id="JBHSQQ010000663">
    <property type="protein sequence ID" value="MFC5946347.1"/>
    <property type="molecule type" value="Genomic_DNA"/>
</dbReference>
<protein>
    <submittedName>
        <fullName evidence="2">Uncharacterized protein</fullName>
    </submittedName>
</protein>
<accession>A0ABW1HY36</accession>
<keyword evidence="3" id="KW-1185">Reference proteome</keyword>
<name>A0ABW1HY36_9ACTN</name>
<feature type="transmembrane region" description="Helical" evidence="1">
    <location>
        <begin position="222"/>
        <end position="242"/>
    </location>
</feature>
<sequence length="311" mass="31108">LLADVVPWWRGGHAGWWFAATTVLLLVGAAAAVRFAPGHDATLGPLGAVAGLATLVVAADVLTGARLQLNGVTGYSALEGGRFSGLGTVGLGVFAAGSLLCAGWLAQRVHRRWRPMVVVAVGGAAVVVVGSPYLGADSIGAIALTAGVSVAAAISTGGWLTVSRLVWAGMAGLAVMIGFAVVDLRRPATERGSLGRFLAALGDGTGGLTVHRSSTANFETLVNSPLTVLALAGALLVWFALLQPWGGLMRLFGIYPAMRAAMAGTGVIAGLGGLLGGPALDVAGAAGALVVPMAALAALRVLDHSTDRTQP</sequence>
<feature type="transmembrane region" description="Helical" evidence="1">
    <location>
        <begin position="117"/>
        <end position="135"/>
    </location>
</feature>
<feature type="transmembrane region" description="Helical" evidence="1">
    <location>
        <begin position="83"/>
        <end position="105"/>
    </location>
</feature>
<keyword evidence="1" id="KW-0472">Membrane</keyword>
<gene>
    <name evidence="2" type="ORF">ACFPZ4_33555</name>
</gene>
<feature type="transmembrane region" description="Helical" evidence="1">
    <location>
        <begin position="141"/>
        <end position="160"/>
    </location>
</feature>
<evidence type="ECO:0000313" key="3">
    <source>
        <dbReference type="Proteomes" id="UP001596207"/>
    </source>
</evidence>
<organism evidence="2 3">
    <name type="scientific">Micromonospora harpali</name>
    <dbReference type="NCBI Taxonomy" id="1490225"/>
    <lineage>
        <taxon>Bacteria</taxon>
        <taxon>Bacillati</taxon>
        <taxon>Actinomycetota</taxon>
        <taxon>Actinomycetes</taxon>
        <taxon>Micromonosporales</taxon>
        <taxon>Micromonosporaceae</taxon>
        <taxon>Micromonospora</taxon>
    </lineage>
</organism>
<proteinExistence type="predicted"/>
<feature type="transmembrane region" description="Helical" evidence="1">
    <location>
        <begin position="254"/>
        <end position="276"/>
    </location>
</feature>
<evidence type="ECO:0000313" key="2">
    <source>
        <dbReference type="EMBL" id="MFC5946347.1"/>
    </source>
</evidence>
<dbReference type="Proteomes" id="UP001596207">
    <property type="component" value="Unassembled WGS sequence"/>
</dbReference>
<feature type="transmembrane region" description="Helical" evidence="1">
    <location>
        <begin position="43"/>
        <end position="63"/>
    </location>
</feature>
<feature type="transmembrane region" description="Helical" evidence="1">
    <location>
        <begin position="282"/>
        <end position="302"/>
    </location>
</feature>
<keyword evidence="1" id="KW-1133">Transmembrane helix</keyword>
<comment type="caution">
    <text evidence="2">The sequence shown here is derived from an EMBL/GenBank/DDBJ whole genome shotgun (WGS) entry which is preliminary data.</text>
</comment>
<feature type="transmembrane region" description="Helical" evidence="1">
    <location>
        <begin position="165"/>
        <end position="182"/>
    </location>
</feature>
<feature type="transmembrane region" description="Helical" evidence="1">
    <location>
        <begin position="16"/>
        <end position="36"/>
    </location>
</feature>
<keyword evidence="1" id="KW-0812">Transmembrane</keyword>
<feature type="non-terminal residue" evidence="2">
    <location>
        <position position="1"/>
    </location>
</feature>
<feature type="non-terminal residue" evidence="2">
    <location>
        <position position="311"/>
    </location>
</feature>